<feature type="transmembrane region" description="Helical" evidence="3">
    <location>
        <begin position="112"/>
        <end position="132"/>
    </location>
</feature>
<keyword evidence="3" id="KW-0472">Membrane</keyword>
<sequence length="216" mass="24353">MNKMIMISWALLLPLPLKTGTEYILRHYYQYPQKLHGGWLFFHCLLAGGLIALWSDSQVLCVLFYSLLFVCLIMLLHIDNVVFYLPDKLVFPVLWGGLLFQIEMQKIPFSDALYGVIAGFILLWAVAAGYAWRKKQSGLGGGDIKLFSAMGAWVGAEKLAILMLFACTSALVMYQLRYFRARYDNSLHSGTHIIAFGPHLIAGMIIVMSVMSGSWF</sequence>
<proteinExistence type="inferred from homology"/>
<comment type="caution">
    <text evidence="5">The sequence shown here is derived from an EMBL/GenBank/DDBJ whole genome shotgun (WGS) entry which is preliminary data.</text>
</comment>
<dbReference type="GO" id="GO:0006465">
    <property type="term" value="P:signal peptide processing"/>
    <property type="evidence" value="ECO:0007669"/>
    <property type="project" value="TreeGrafter"/>
</dbReference>
<keyword evidence="3" id="KW-1133">Transmembrane helix</keyword>
<dbReference type="STRING" id="368603.AYY16_11340"/>
<accession>A0A1B8HAG2</accession>
<dbReference type="GO" id="GO:0008168">
    <property type="term" value="F:methyltransferase activity"/>
    <property type="evidence" value="ECO:0007669"/>
    <property type="project" value="UniProtKB-KW"/>
</dbReference>
<keyword evidence="5" id="KW-0808">Transferase</keyword>
<keyword evidence="3" id="KW-0812">Transmembrane</keyword>
<feature type="transmembrane region" description="Helical" evidence="3">
    <location>
        <begin position="152"/>
        <end position="172"/>
    </location>
</feature>
<feature type="transmembrane region" description="Helical" evidence="3">
    <location>
        <begin position="59"/>
        <end position="76"/>
    </location>
</feature>
<reference evidence="5 6" key="1">
    <citation type="submission" date="2016-06" db="EMBL/GenBank/DDBJ databases">
        <authorList>
            <person name="Kjaerup R.B."/>
            <person name="Dalgaard T.S."/>
            <person name="Juul-Madsen H.R."/>
        </authorList>
    </citation>
    <scope>NUCLEOTIDE SEQUENCE [LARGE SCALE GENOMIC DNA]</scope>
    <source>
        <strain evidence="5 6">GCSL-Mp3</strain>
    </source>
</reference>
<name>A0A1B8HAG2_9GAMM</name>
<dbReference type="InterPro" id="IPR014032">
    <property type="entry name" value="Peptidase_A24A_bac"/>
</dbReference>
<dbReference type="Proteomes" id="UP000092247">
    <property type="component" value="Unassembled WGS sequence"/>
</dbReference>
<comment type="similarity">
    <text evidence="1 2">Belongs to the peptidase A24 family.</text>
</comment>
<dbReference type="InterPro" id="IPR000045">
    <property type="entry name" value="Prepilin_IV_endopep_pep"/>
</dbReference>
<dbReference type="PANTHER" id="PTHR30487:SF0">
    <property type="entry name" value="PREPILIN LEADER PEPTIDASE_N-METHYLTRANSFERASE-RELATED"/>
    <property type="match status" value="1"/>
</dbReference>
<dbReference type="AlphaFoldDB" id="A0A1B8HAG2"/>
<dbReference type="PRINTS" id="PR00864">
    <property type="entry name" value="PREPILNPTASE"/>
</dbReference>
<dbReference type="GO" id="GO:0005886">
    <property type="term" value="C:plasma membrane"/>
    <property type="evidence" value="ECO:0007669"/>
    <property type="project" value="TreeGrafter"/>
</dbReference>
<dbReference type="RefSeq" id="WP_067424416.1">
    <property type="nucleotide sequence ID" value="NZ_LZEX01000023.1"/>
</dbReference>
<feature type="transmembrane region" description="Helical" evidence="3">
    <location>
        <begin position="193"/>
        <end position="215"/>
    </location>
</feature>
<evidence type="ECO:0000256" key="1">
    <source>
        <dbReference type="ARBA" id="ARBA00005801"/>
    </source>
</evidence>
<organism evidence="5 6">
    <name type="scientific">Morganella psychrotolerans</name>
    <dbReference type="NCBI Taxonomy" id="368603"/>
    <lineage>
        <taxon>Bacteria</taxon>
        <taxon>Pseudomonadati</taxon>
        <taxon>Pseudomonadota</taxon>
        <taxon>Gammaproteobacteria</taxon>
        <taxon>Enterobacterales</taxon>
        <taxon>Morganellaceae</taxon>
        <taxon>Morganella</taxon>
    </lineage>
</organism>
<dbReference type="InterPro" id="IPR050882">
    <property type="entry name" value="Prepilin_peptidase/N-MTase"/>
</dbReference>
<dbReference type="Gene3D" id="1.20.120.1220">
    <property type="match status" value="1"/>
</dbReference>
<feature type="transmembrane region" description="Helical" evidence="3">
    <location>
        <begin position="82"/>
        <end position="100"/>
    </location>
</feature>
<evidence type="ECO:0000256" key="2">
    <source>
        <dbReference type="RuleBase" id="RU003793"/>
    </source>
</evidence>
<dbReference type="GO" id="GO:0032259">
    <property type="term" value="P:methylation"/>
    <property type="evidence" value="ECO:0007669"/>
    <property type="project" value="UniProtKB-KW"/>
</dbReference>
<feature type="domain" description="Prepilin type IV endopeptidase peptidase" evidence="4">
    <location>
        <begin position="67"/>
        <end position="172"/>
    </location>
</feature>
<dbReference type="PANTHER" id="PTHR30487">
    <property type="entry name" value="TYPE 4 PREPILIN-LIKE PROTEINS LEADER PEPTIDE-PROCESSING ENZYME"/>
    <property type="match status" value="1"/>
</dbReference>
<protein>
    <submittedName>
        <fullName evidence="5">Methyltransferase</fullName>
    </submittedName>
</protein>
<evidence type="ECO:0000259" key="4">
    <source>
        <dbReference type="Pfam" id="PF01478"/>
    </source>
</evidence>
<keyword evidence="5" id="KW-0489">Methyltransferase</keyword>
<gene>
    <name evidence="5" type="ORF">AYY17_06975</name>
</gene>
<evidence type="ECO:0000313" key="5">
    <source>
        <dbReference type="EMBL" id="OBU06052.1"/>
    </source>
</evidence>
<dbReference type="EMBL" id="LZEX01000023">
    <property type="protein sequence ID" value="OBU06052.1"/>
    <property type="molecule type" value="Genomic_DNA"/>
</dbReference>
<feature type="transmembrane region" description="Helical" evidence="3">
    <location>
        <begin position="36"/>
        <end position="54"/>
    </location>
</feature>
<evidence type="ECO:0000313" key="6">
    <source>
        <dbReference type="Proteomes" id="UP000092247"/>
    </source>
</evidence>
<dbReference type="Pfam" id="PF01478">
    <property type="entry name" value="Peptidase_A24"/>
    <property type="match status" value="1"/>
</dbReference>
<dbReference type="GO" id="GO:0004190">
    <property type="term" value="F:aspartic-type endopeptidase activity"/>
    <property type="evidence" value="ECO:0007669"/>
    <property type="project" value="InterPro"/>
</dbReference>
<evidence type="ECO:0000256" key="3">
    <source>
        <dbReference type="SAM" id="Phobius"/>
    </source>
</evidence>